<accession>A0ABX7Q628</accession>
<keyword evidence="1" id="KW-1133">Transmembrane helix</keyword>
<proteinExistence type="predicted"/>
<feature type="transmembrane region" description="Helical" evidence="1">
    <location>
        <begin position="94"/>
        <end position="114"/>
    </location>
</feature>
<keyword evidence="3" id="KW-1185">Reference proteome</keyword>
<feature type="transmembrane region" description="Helical" evidence="1">
    <location>
        <begin position="62"/>
        <end position="82"/>
    </location>
</feature>
<name>A0ABX7Q628_9BACT</name>
<keyword evidence="1" id="KW-0472">Membrane</keyword>
<dbReference type="RefSeq" id="WP_207164680.1">
    <property type="nucleotide sequence ID" value="NZ_CP071382.1"/>
</dbReference>
<organism evidence="2 3">
    <name type="scientific">Geobacter benzoatilyticus</name>
    <dbReference type="NCBI Taxonomy" id="2815309"/>
    <lineage>
        <taxon>Bacteria</taxon>
        <taxon>Pseudomonadati</taxon>
        <taxon>Thermodesulfobacteriota</taxon>
        <taxon>Desulfuromonadia</taxon>
        <taxon>Geobacterales</taxon>
        <taxon>Geobacteraceae</taxon>
        <taxon>Geobacter</taxon>
    </lineage>
</organism>
<evidence type="ECO:0000313" key="2">
    <source>
        <dbReference type="EMBL" id="QSV46902.1"/>
    </source>
</evidence>
<keyword evidence="1" id="KW-0812">Transmembrane</keyword>
<sequence>MSNTRNYEDLKHRLESAFDPEQAKLLAEVFMESRKTAETTSKEPPSPDELQRRLKRLNRSTMIVVFIEAVALVIVGVLISDYMHTKKLAGFDAFLFGMWFLLTVSSFVVLAILAERRKRLKRVIESASK</sequence>
<dbReference type="Proteomes" id="UP000663651">
    <property type="component" value="Chromosome"/>
</dbReference>
<evidence type="ECO:0000313" key="3">
    <source>
        <dbReference type="Proteomes" id="UP000663651"/>
    </source>
</evidence>
<evidence type="ECO:0000256" key="1">
    <source>
        <dbReference type="SAM" id="Phobius"/>
    </source>
</evidence>
<protein>
    <submittedName>
        <fullName evidence="2">Uncharacterized protein</fullName>
    </submittedName>
</protein>
<reference evidence="2 3" key="1">
    <citation type="submission" date="2021-03" db="EMBL/GenBank/DDBJ databases">
        <title>Geobacter metallireducens gen. nov. sp. nov., a microorganism capable of coupling the complete oxidation of organic compounds to the reduction of iron and other metals.</title>
        <authorList>
            <person name="Li Y."/>
        </authorList>
    </citation>
    <scope>NUCLEOTIDE SEQUENCE [LARGE SCALE GENOMIC DNA]</scope>
    <source>
        <strain evidence="2 3">Jerry-YX</strain>
    </source>
</reference>
<dbReference type="EMBL" id="CP071382">
    <property type="protein sequence ID" value="QSV46902.1"/>
    <property type="molecule type" value="Genomic_DNA"/>
</dbReference>
<gene>
    <name evidence="2" type="ORF">JZM60_06455</name>
</gene>